<dbReference type="Proteomes" id="UP001497516">
    <property type="component" value="Chromosome 1"/>
</dbReference>
<organism evidence="2 3">
    <name type="scientific">Linum trigynum</name>
    <dbReference type="NCBI Taxonomy" id="586398"/>
    <lineage>
        <taxon>Eukaryota</taxon>
        <taxon>Viridiplantae</taxon>
        <taxon>Streptophyta</taxon>
        <taxon>Embryophyta</taxon>
        <taxon>Tracheophyta</taxon>
        <taxon>Spermatophyta</taxon>
        <taxon>Magnoliopsida</taxon>
        <taxon>eudicotyledons</taxon>
        <taxon>Gunneridae</taxon>
        <taxon>Pentapetalae</taxon>
        <taxon>rosids</taxon>
        <taxon>fabids</taxon>
        <taxon>Malpighiales</taxon>
        <taxon>Linaceae</taxon>
        <taxon>Linum</taxon>
    </lineage>
</organism>
<accession>A0AAV2CGC7</accession>
<feature type="compositionally biased region" description="Low complexity" evidence="1">
    <location>
        <begin position="1"/>
        <end position="21"/>
    </location>
</feature>
<evidence type="ECO:0000313" key="3">
    <source>
        <dbReference type="Proteomes" id="UP001497516"/>
    </source>
</evidence>
<proteinExistence type="predicted"/>
<keyword evidence="3" id="KW-1185">Reference proteome</keyword>
<dbReference type="EMBL" id="OZ034813">
    <property type="protein sequence ID" value="CAL1354936.1"/>
    <property type="molecule type" value="Genomic_DNA"/>
</dbReference>
<sequence>MDPFKQTLSSLQQPQQQATPQVLGKWSPTLFVPLPPVVSRRRNGEHSASVLLLGPSLSTSSTIASPG</sequence>
<dbReference type="AlphaFoldDB" id="A0AAV2CGC7"/>
<name>A0AAV2CGC7_9ROSI</name>
<feature type="region of interest" description="Disordered" evidence="1">
    <location>
        <begin position="1"/>
        <end position="22"/>
    </location>
</feature>
<evidence type="ECO:0000256" key="1">
    <source>
        <dbReference type="SAM" id="MobiDB-lite"/>
    </source>
</evidence>
<protein>
    <submittedName>
        <fullName evidence="2">Uncharacterized protein</fullName>
    </submittedName>
</protein>
<reference evidence="2 3" key="1">
    <citation type="submission" date="2024-04" db="EMBL/GenBank/DDBJ databases">
        <authorList>
            <person name="Fracassetti M."/>
        </authorList>
    </citation>
    <scope>NUCLEOTIDE SEQUENCE [LARGE SCALE GENOMIC DNA]</scope>
</reference>
<evidence type="ECO:0000313" key="2">
    <source>
        <dbReference type="EMBL" id="CAL1354936.1"/>
    </source>
</evidence>
<gene>
    <name evidence="2" type="ORF">LTRI10_LOCUS2718</name>
</gene>